<evidence type="ECO:0008006" key="3">
    <source>
        <dbReference type="Google" id="ProtNLM"/>
    </source>
</evidence>
<dbReference type="Pfam" id="PF23856">
    <property type="entry name" value="DUF7219"/>
    <property type="match status" value="1"/>
</dbReference>
<accession>A0A2T1EHL0</accession>
<comment type="caution">
    <text evidence="1">The sequence shown here is derived from an EMBL/GenBank/DDBJ whole genome shotgun (WGS) entry which is preliminary data.</text>
</comment>
<reference evidence="2" key="1">
    <citation type="submission" date="2018-02" db="EMBL/GenBank/DDBJ databases">
        <authorList>
            <person name="Moore K."/>
            <person name="Momper L."/>
        </authorList>
    </citation>
    <scope>NUCLEOTIDE SEQUENCE [LARGE SCALE GENOMIC DNA]</scope>
    <source>
        <strain evidence="2">ULC18</strain>
    </source>
</reference>
<dbReference type="RefSeq" id="WP_106255386.1">
    <property type="nucleotide sequence ID" value="NZ_CAWNSW010000017.1"/>
</dbReference>
<proteinExistence type="predicted"/>
<dbReference type="InterPro" id="IPR055643">
    <property type="entry name" value="DUF7219"/>
</dbReference>
<dbReference type="OrthoDB" id="426986at2"/>
<dbReference type="Proteomes" id="UP000239576">
    <property type="component" value="Unassembled WGS sequence"/>
</dbReference>
<evidence type="ECO:0000313" key="2">
    <source>
        <dbReference type="Proteomes" id="UP000239576"/>
    </source>
</evidence>
<organism evidence="1 2">
    <name type="scientific">Stenomitos frigidus ULC18</name>
    <dbReference type="NCBI Taxonomy" id="2107698"/>
    <lineage>
        <taxon>Bacteria</taxon>
        <taxon>Bacillati</taxon>
        <taxon>Cyanobacteriota</taxon>
        <taxon>Cyanophyceae</taxon>
        <taxon>Leptolyngbyales</taxon>
        <taxon>Leptolyngbyaceae</taxon>
        <taxon>Stenomitos</taxon>
    </lineage>
</organism>
<dbReference type="EMBL" id="PVWK01000029">
    <property type="protein sequence ID" value="PSB32175.1"/>
    <property type="molecule type" value="Genomic_DNA"/>
</dbReference>
<dbReference type="AlphaFoldDB" id="A0A2T1EHL0"/>
<gene>
    <name evidence="1" type="ORF">C7B82_05910</name>
</gene>
<evidence type="ECO:0000313" key="1">
    <source>
        <dbReference type="EMBL" id="PSB32175.1"/>
    </source>
</evidence>
<reference evidence="1 2" key="2">
    <citation type="submission" date="2018-03" db="EMBL/GenBank/DDBJ databases">
        <title>The ancient ancestry and fast evolution of plastids.</title>
        <authorList>
            <person name="Moore K.R."/>
            <person name="Magnabosco C."/>
            <person name="Momper L."/>
            <person name="Gold D.A."/>
            <person name="Bosak T."/>
            <person name="Fournier G.P."/>
        </authorList>
    </citation>
    <scope>NUCLEOTIDE SEQUENCE [LARGE SCALE GENOMIC DNA]</scope>
    <source>
        <strain evidence="1 2">ULC18</strain>
    </source>
</reference>
<protein>
    <recommendedName>
        <fullName evidence="3">Isopropylmalate/homocitrate/citramalate synthase</fullName>
    </recommendedName>
</protein>
<name>A0A2T1EHL0_9CYAN</name>
<sequence>MDKTDFLYPRSRYRGAVKPENLVFNANLQEFSQRVSYICCLETGGKMSPAESYQAIKSLWKELKQSKRQLGIGETDT</sequence>
<keyword evidence="2" id="KW-1185">Reference proteome</keyword>